<keyword evidence="1" id="KW-0472">Membrane</keyword>
<evidence type="ECO:0000256" key="1">
    <source>
        <dbReference type="SAM" id="Phobius"/>
    </source>
</evidence>
<keyword evidence="1" id="KW-0812">Transmembrane</keyword>
<sequence>MMALPGPREAIDWCFQSGSSSSATLGVWTVPIVVAATATVVVLIGECSIRFSEVLSVISVPLFAVECQFQT</sequence>
<name>A0AAV2G0P1_9ROSI</name>
<keyword evidence="1" id="KW-1133">Transmembrane helix</keyword>
<dbReference type="EMBL" id="OZ034820">
    <property type="protein sequence ID" value="CAL1404189.1"/>
    <property type="molecule type" value="Genomic_DNA"/>
</dbReference>
<evidence type="ECO:0000313" key="2">
    <source>
        <dbReference type="EMBL" id="CAL1404189.1"/>
    </source>
</evidence>
<accession>A0AAV2G0P1</accession>
<proteinExistence type="predicted"/>
<dbReference type="AlphaFoldDB" id="A0AAV2G0P1"/>
<feature type="transmembrane region" description="Helical" evidence="1">
    <location>
        <begin position="25"/>
        <end position="45"/>
    </location>
</feature>
<evidence type="ECO:0000313" key="3">
    <source>
        <dbReference type="Proteomes" id="UP001497516"/>
    </source>
</evidence>
<gene>
    <name evidence="2" type="ORF">LTRI10_LOCUS44066</name>
</gene>
<organism evidence="2 3">
    <name type="scientific">Linum trigynum</name>
    <dbReference type="NCBI Taxonomy" id="586398"/>
    <lineage>
        <taxon>Eukaryota</taxon>
        <taxon>Viridiplantae</taxon>
        <taxon>Streptophyta</taxon>
        <taxon>Embryophyta</taxon>
        <taxon>Tracheophyta</taxon>
        <taxon>Spermatophyta</taxon>
        <taxon>Magnoliopsida</taxon>
        <taxon>eudicotyledons</taxon>
        <taxon>Gunneridae</taxon>
        <taxon>Pentapetalae</taxon>
        <taxon>rosids</taxon>
        <taxon>fabids</taxon>
        <taxon>Malpighiales</taxon>
        <taxon>Linaceae</taxon>
        <taxon>Linum</taxon>
    </lineage>
</organism>
<dbReference type="Proteomes" id="UP001497516">
    <property type="component" value="Chromosome 7"/>
</dbReference>
<reference evidence="2 3" key="1">
    <citation type="submission" date="2024-04" db="EMBL/GenBank/DDBJ databases">
        <authorList>
            <person name="Fracassetti M."/>
        </authorList>
    </citation>
    <scope>NUCLEOTIDE SEQUENCE [LARGE SCALE GENOMIC DNA]</scope>
</reference>
<keyword evidence="3" id="KW-1185">Reference proteome</keyword>
<protein>
    <submittedName>
        <fullName evidence="2">Uncharacterized protein</fullName>
    </submittedName>
</protein>